<feature type="region of interest" description="Disordered" evidence="1">
    <location>
        <begin position="168"/>
        <end position="203"/>
    </location>
</feature>
<evidence type="ECO:0000313" key="3">
    <source>
        <dbReference type="Proteomes" id="UP000264071"/>
    </source>
</evidence>
<dbReference type="Proteomes" id="UP000264071">
    <property type="component" value="Unassembled WGS sequence"/>
</dbReference>
<organism evidence="2 3">
    <name type="scientific">Gemmatimonas aurantiaca</name>
    <dbReference type="NCBI Taxonomy" id="173480"/>
    <lineage>
        <taxon>Bacteria</taxon>
        <taxon>Pseudomonadati</taxon>
        <taxon>Gemmatimonadota</taxon>
        <taxon>Gemmatimonadia</taxon>
        <taxon>Gemmatimonadales</taxon>
        <taxon>Gemmatimonadaceae</taxon>
        <taxon>Gemmatimonas</taxon>
    </lineage>
</organism>
<accession>A0A3D4V8U6</accession>
<evidence type="ECO:0000256" key="1">
    <source>
        <dbReference type="SAM" id="MobiDB-lite"/>
    </source>
</evidence>
<protein>
    <submittedName>
        <fullName evidence="2">Uncharacterized protein</fullName>
    </submittedName>
</protein>
<comment type="caution">
    <text evidence="2">The sequence shown here is derived from an EMBL/GenBank/DDBJ whole genome shotgun (WGS) entry which is preliminary data.</text>
</comment>
<feature type="compositionally biased region" description="Basic and acidic residues" evidence="1">
    <location>
        <begin position="193"/>
        <end position="203"/>
    </location>
</feature>
<evidence type="ECO:0000313" key="2">
    <source>
        <dbReference type="EMBL" id="HCT57244.1"/>
    </source>
</evidence>
<sequence length="203" mass="22932">MSLREQTQHETRQTYVFYDQHQRPYFANVDTRCRPHLAPCTPLQPQGWTAPIMPDGDLIRPDPVRLGSLIIDYDKWEERAQIGVNIYAQMERMVAEKMFGDQAAEAMGRRDARLLAEIGPPPPAVAFVRAARAGTNKWVLGLDPVMPKWAEAFKDTLPQYRPLALLRDEEGPSAFPNADEEDGEPVRRGPGRPRKEPTESVAA</sequence>
<dbReference type="EMBL" id="DPIY01000007">
    <property type="protein sequence ID" value="HCT57244.1"/>
    <property type="molecule type" value="Genomic_DNA"/>
</dbReference>
<dbReference type="AlphaFoldDB" id="A0A3D4V8U6"/>
<name>A0A3D4V8U6_9BACT</name>
<gene>
    <name evidence="2" type="ORF">DGD08_08530</name>
</gene>
<proteinExistence type="predicted"/>
<reference evidence="2 3" key="1">
    <citation type="journal article" date="2018" name="Nat. Biotechnol.">
        <title>A standardized bacterial taxonomy based on genome phylogeny substantially revises the tree of life.</title>
        <authorList>
            <person name="Parks D.H."/>
            <person name="Chuvochina M."/>
            <person name="Waite D.W."/>
            <person name="Rinke C."/>
            <person name="Skarshewski A."/>
            <person name="Chaumeil P.A."/>
            <person name="Hugenholtz P."/>
        </authorList>
    </citation>
    <scope>NUCLEOTIDE SEQUENCE [LARGE SCALE GENOMIC DNA]</scope>
    <source>
        <strain evidence="2">UBA8844</strain>
    </source>
</reference>